<evidence type="ECO:0008006" key="9">
    <source>
        <dbReference type="Google" id="ProtNLM"/>
    </source>
</evidence>
<keyword evidence="2" id="KW-0813">Transport</keyword>
<sequence>MWVWLAEIFPLHMRGLGIGISVFFGWTTNGILALFFPSLVKEIGFTGSFFMFAVIGVRRLCSCGRGCPKHGAFPRGARRGRHDRRDLHRDALRAPSPNTNELCGLRLWVAAAPPTASRSGPTVSRARLTLSWRQSRPRRLRPSRRRAPGTPTLTGAEVIALQAADHFGVWF</sequence>
<accession>K8XFG4</accession>
<keyword evidence="5 6" id="KW-0472">Membrane</keyword>
<reference evidence="7 8" key="1">
    <citation type="journal article" date="2013" name="Genome Announc.">
        <title>Draft Genome Sequence of Rhodococcus opacus Strain M213 Shows a Diverse Catabolic Potential.</title>
        <authorList>
            <person name="Pathak A."/>
            <person name="Green S.J."/>
            <person name="Ogram A."/>
            <person name="Chauhan A."/>
        </authorList>
    </citation>
    <scope>NUCLEOTIDE SEQUENCE [LARGE SCALE GENOMIC DNA]</scope>
    <source>
        <strain evidence="7 8">M213</strain>
    </source>
</reference>
<comment type="caution">
    <text evidence="7">The sequence shown here is derived from an EMBL/GenBank/DDBJ whole genome shotgun (WGS) entry which is preliminary data.</text>
</comment>
<organism evidence="7 8">
    <name type="scientific">Rhodococcus opacus M213</name>
    <dbReference type="NCBI Taxonomy" id="1129896"/>
    <lineage>
        <taxon>Bacteria</taxon>
        <taxon>Bacillati</taxon>
        <taxon>Actinomycetota</taxon>
        <taxon>Actinomycetes</taxon>
        <taxon>Mycobacteriales</taxon>
        <taxon>Nocardiaceae</taxon>
        <taxon>Rhodococcus</taxon>
    </lineage>
</organism>
<gene>
    <name evidence="7" type="ORF">WSS_A39776</name>
</gene>
<protein>
    <recommendedName>
        <fullName evidence="9">Major facilitator superfamily (MFS) profile domain-containing protein</fullName>
    </recommendedName>
</protein>
<dbReference type="AlphaFoldDB" id="K8XFG4"/>
<evidence type="ECO:0000313" key="7">
    <source>
        <dbReference type="EMBL" id="EKT77007.1"/>
    </source>
</evidence>
<dbReference type="SUPFAM" id="SSF103473">
    <property type="entry name" value="MFS general substrate transporter"/>
    <property type="match status" value="1"/>
</dbReference>
<dbReference type="GO" id="GO:0016020">
    <property type="term" value="C:membrane"/>
    <property type="evidence" value="ECO:0007669"/>
    <property type="project" value="UniProtKB-SubCell"/>
</dbReference>
<dbReference type="InterPro" id="IPR036259">
    <property type="entry name" value="MFS_trans_sf"/>
</dbReference>
<dbReference type="InterPro" id="IPR050814">
    <property type="entry name" value="Myo-inositol_Transporter"/>
</dbReference>
<name>K8XFG4_RHOOP</name>
<proteinExistence type="predicted"/>
<dbReference type="Pfam" id="PF00083">
    <property type="entry name" value="Sugar_tr"/>
    <property type="match status" value="1"/>
</dbReference>
<dbReference type="PANTHER" id="PTHR48020">
    <property type="entry name" value="PROTON MYO-INOSITOL COTRANSPORTER"/>
    <property type="match status" value="1"/>
</dbReference>
<dbReference type="GO" id="GO:0022857">
    <property type="term" value="F:transmembrane transporter activity"/>
    <property type="evidence" value="ECO:0007669"/>
    <property type="project" value="InterPro"/>
</dbReference>
<evidence type="ECO:0000256" key="3">
    <source>
        <dbReference type="ARBA" id="ARBA00022692"/>
    </source>
</evidence>
<feature type="transmembrane region" description="Helical" evidence="6">
    <location>
        <begin position="16"/>
        <end position="37"/>
    </location>
</feature>
<evidence type="ECO:0000256" key="6">
    <source>
        <dbReference type="SAM" id="Phobius"/>
    </source>
</evidence>
<evidence type="ECO:0000256" key="4">
    <source>
        <dbReference type="ARBA" id="ARBA00022989"/>
    </source>
</evidence>
<keyword evidence="4 6" id="KW-1133">Transmembrane helix</keyword>
<evidence type="ECO:0000256" key="5">
    <source>
        <dbReference type="ARBA" id="ARBA00023136"/>
    </source>
</evidence>
<evidence type="ECO:0000313" key="8">
    <source>
        <dbReference type="Proteomes" id="UP000005951"/>
    </source>
</evidence>
<evidence type="ECO:0000256" key="2">
    <source>
        <dbReference type="ARBA" id="ARBA00022448"/>
    </source>
</evidence>
<dbReference type="PANTHER" id="PTHR48020:SF12">
    <property type="entry name" value="PROTON MYO-INOSITOL COTRANSPORTER"/>
    <property type="match status" value="1"/>
</dbReference>
<keyword evidence="3 6" id="KW-0812">Transmembrane</keyword>
<dbReference type="InterPro" id="IPR005828">
    <property type="entry name" value="MFS_sugar_transport-like"/>
</dbReference>
<dbReference type="Proteomes" id="UP000005951">
    <property type="component" value="Unassembled WGS sequence"/>
</dbReference>
<evidence type="ECO:0000256" key="1">
    <source>
        <dbReference type="ARBA" id="ARBA00004370"/>
    </source>
</evidence>
<dbReference type="EMBL" id="AJYC02000175">
    <property type="protein sequence ID" value="EKT77007.1"/>
    <property type="molecule type" value="Genomic_DNA"/>
</dbReference>
<comment type="subcellular location">
    <subcellularLocation>
        <location evidence="1">Membrane</location>
    </subcellularLocation>
</comment>
<dbReference type="Gene3D" id="1.20.1250.20">
    <property type="entry name" value="MFS general substrate transporter like domains"/>
    <property type="match status" value="1"/>
</dbReference>